<dbReference type="SUPFAM" id="SSF52402">
    <property type="entry name" value="Adenine nucleotide alpha hydrolases-like"/>
    <property type="match status" value="1"/>
</dbReference>
<keyword evidence="3" id="KW-0061">Asparagine biosynthesis</keyword>
<sequence>MLETYLPITNVTWTPDTFALSHDDGSAPTAHRNAGRYAAAHVAGDTVTLTRDPLGLNKLYFAACHDRGVVAANYLADLIGAGINFDDVYAVPAGSSVTINPHARTIRLHRRHRLPTGPDSADSMRRLAHVRERLDLHVAAAAAAYPDATAAVCLSGGLDSALIAALIREHFHTVRAYTYAFDDHTGRLSPDAVAAQHLAHWLDLSWQLVRADATQVFAALPRAFRFGQDWRDFNVHCAIVNEILAAAIAADPAIGSGPVLVFTGDLMNEIVGDYTPVHYRGRDFYALPDVNTEHARTSFVRGLQCGDREVGVFAARGLPVIQPYTQVCDDLLQVSAERTKPEIMRVIAGDLLPPGVYERPKARAQIGAPDAVTGILPLLVDSGYTDDHLEREFLAALGVTEHHSLRGRIRAGVYRFPHHFPEGQQ</sequence>
<dbReference type="PANTHER" id="PTHR43284">
    <property type="entry name" value="ASPARAGINE SYNTHETASE (GLUTAMINE-HYDROLYZING)"/>
    <property type="match status" value="1"/>
</dbReference>
<feature type="domain" description="Asparagine synthetase" evidence="5">
    <location>
        <begin position="133"/>
        <end position="278"/>
    </location>
</feature>
<dbReference type="EMBL" id="BOMF01000187">
    <property type="protein sequence ID" value="GID51517.1"/>
    <property type="molecule type" value="Genomic_DNA"/>
</dbReference>
<protein>
    <recommendedName>
        <fullName evidence="2">asparagine synthase (glutamine-hydrolyzing)</fullName>
        <ecNumber evidence="2">6.3.5.4</ecNumber>
    </recommendedName>
</protein>
<gene>
    <name evidence="6" type="ORF">Aca07nite_87920</name>
</gene>
<dbReference type="Gene3D" id="3.60.20.10">
    <property type="entry name" value="Glutamine Phosphoribosylpyrophosphate, subunit 1, domain 1"/>
    <property type="match status" value="1"/>
</dbReference>
<evidence type="ECO:0000256" key="2">
    <source>
        <dbReference type="ARBA" id="ARBA00012737"/>
    </source>
</evidence>
<dbReference type="Pfam" id="PF00733">
    <property type="entry name" value="Asn_synthase"/>
    <property type="match status" value="1"/>
</dbReference>
<dbReference type="Gene3D" id="3.40.50.620">
    <property type="entry name" value="HUPs"/>
    <property type="match status" value="1"/>
</dbReference>
<evidence type="ECO:0000259" key="5">
    <source>
        <dbReference type="Pfam" id="PF00733"/>
    </source>
</evidence>
<comment type="caution">
    <text evidence="6">The sequence shown here is derived from an EMBL/GenBank/DDBJ whole genome shotgun (WGS) entry which is preliminary data.</text>
</comment>
<name>A0ABQ3WYZ4_9ACTN</name>
<dbReference type="PANTHER" id="PTHR43284:SF1">
    <property type="entry name" value="ASPARAGINE SYNTHETASE"/>
    <property type="match status" value="1"/>
</dbReference>
<dbReference type="InterPro" id="IPR001962">
    <property type="entry name" value="Asn_synthase"/>
</dbReference>
<reference evidence="6" key="1">
    <citation type="submission" date="2021-01" db="EMBL/GenBank/DDBJ databases">
        <title>Whole genome shotgun sequence of Actinoplanes capillaceus NBRC 16408.</title>
        <authorList>
            <person name="Komaki H."/>
            <person name="Tamura T."/>
        </authorList>
    </citation>
    <scope>NUCLEOTIDE SEQUENCE [LARGE SCALE GENOMIC DNA]</scope>
    <source>
        <strain evidence="6">NBRC 16408</strain>
    </source>
</reference>
<dbReference type="InterPro" id="IPR051786">
    <property type="entry name" value="ASN_synthetase/amidase"/>
</dbReference>
<organism evidence="6">
    <name type="scientific">Actinoplanes campanulatus</name>
    <dbReference type="NCBI Taxonomy" id="113559"/>
    <lineage>
        <taxon>Bacteria</taxon>
        <taxon>Bacillati</taxon>
        <taxon>Actinomycetota</taxon>
        <taxon>Actinomycetes</taxon>
        <taxon>Micromonosporales</taxon>
        <taxon>Micromonosporaceae</taxon>
        <taxon>Actinoplanes</taxon>
    </lineage>
</organism>
<keyword evidence="3" id="KW-0028">Amino-acid biosynthesis</keyword>
<proteinExistence type="predicted"/>
<evidence type="ECO:0000256" key="1">
    <source>
        <dbReference type="ARBA" id="ARBA00005187"/>
    </source>
</evidence>
<accession>A0ABQ3WYZ4</accession>
<evidence type="ECO:0000256" key="3">
    <source>
        <dbReference type="ARBA" id="ARBA00022888"/>
    </source>
</evidence>
<comment type="pathway">
    <text evidence="1">Amino-acid biosynthesis; L-asparagine biosynthesis; L-asparagine from L-aspartate (L-Gln route): step 1/1.</text>
</comment>
<comment type="catalytic activity">
    <reaction evidence="4">
        <text>L-aspartate + L-glutamine + ATP + H2O = L-asparagine + L-glutamate + AMP + diphosphate + H(+)</text>
        <dbReference type="Rhea" id="RHEA:12228"/>
        <dbReference type="ChEBI" id="CHEBI:15377"/>
        <dbReference type="ChEBI" id="CHEBI:15378"/>
        <dbReference type="ChEBI" id="CHEBI:29985"/>
        <dbReference type="ChEBI" id="CHEBI:29991"/>
        <dbReference type="ChEBI" id="CHEBI:30616"/>
        <dbReference type="ChEBI" id="CHEBI:33019"/>
        <dbReference type="ChEBI" id="CHEBI:58048"/>
        <dbReference type="ChEBI" id="CHEBI:58359"/>
        <dbReference type="ChEBI" id="CHEBI:456215"/>
        <dbReference type="EC" id="6.3.5.4"/>
    </reaction>
</comment>
<dbReference type="EC" id="6.3.5.4" evidence="2"/>
<evidence type="ECO:0000313" key="6">
    <source>
        <dbReference type="EMBL" id="GID51517.1"/>
    </source>
</evidence>
<dbReference type="RefSeq" id="WP_204301626.1">
    <property type="nucleotide sequence ID" value="NZ_BAAAGQ010000076.1"/>
</dbReference>
<dbReference type="SUPFAM" id="SSF56235">
    <property type="entry name" value="N-terminal nucleophile aminohydrolases (Ntn hydrolases)"/>
    <property type="match status" value="1"/>
</dbReference>
<dbReference type="InterPro" id="IPR014729">
    <property type="entry name" value="Rossmann-like_a/b/a_fold"/>
</dbReference>
<dbReference type="InterPro" id="IPR029055">
    <property type="entry name" value="Ntn_hydrolases_N"/>
</dbReference>
<evidence type="ECO:0000256" key="4">
    <source>
        <dbReference type="ARBA" id="ARBA00048741"/>
    </source>
</evidence>